<evidence type="ECO:0000313" key="2">
    <source>
        <dbReference type="Proteomes" id="UP000663722"/>
    </source>
</evidence>
<gene>
    <name evidence="1" type="ORF">dnm_002460</name>
</gene>
<evidence type="ECO:0000313" key="1">
    <source>
        <dbReference type="EMBL" id="QTA84252.1"/>
    </source>
</evidence>
<dbReference type="Proteomes" id="UP000663722">
    <property type="component" value="Chromosome"/>
</dbReference>
<dbReference type="EMBL" id="CP061800">
    <property type="protein sequence ID" value="QTA84252.1"/>
    <property type="molecule type" value="Genomic_DNA"/>
</dbReference>
<dbReference type="AlphaFoldDB" id="A0A975GK51"/>
<keyword evidence="2" id="KW-1185">Reference proteome</keyword>
<sequence>MNFLSFPREKCYRFCDTYFFCCAEKAGGKDFNILKTYILI</sequence>
<reference evidence="1" key="1">
    <citation type="journal article" date="2021" name="Microb. Physiol.">
        <title>Proteogenomic Insights into the Physiology of Marine, Sulfate-Reducing, Filamentous Desulfonema limicola and Desulfonema magnum.</title>
        <authorList>
            <person name="Schnaars V."/>
            <person name="Wohlbrand L."/>
            <person name="Scheve S."/>
            <person name="Hinrichs C."/>
            <person name="Reinhardt R."/>
            <person name="Rabus R."/>
        </authorList>
    </citation>
    <scope>NUCLEOTIDE SEQUENCE</scope>
    <source>
        <strain evidence="1">4be13</strain>
    </source>
</reference>
<protein>
    <submittedName>
        <fullName evidence="1">Uncharacterized protein</fullName>
    </submittedName>
</protein>
<accession>A0A975GK51</accession>
<dbReference type="KEGG" id="dmm:dnm_002460"/>
<proteinExistence type="predicted"/>
<organism evidence="1 2">
    <name type="scientific">Desulfonema magnum</name>
    <dbReference type="NCBI Taxonomy" id="45655"/>
    <lineage>
        <taxon>Bacteria</taxon>
        <taxon>Pseudomonadati</taxon>
        <taxon>Thermodesulfobacteriota</taxon>
        <taxon>Desulfobacteria</taxon>
        <taxon>Desulfobacterales</taxon>
        <taxon>Desulfococcaceae</taxon>
        <taxon>Desulfonema</taxon>
    </lineage>
</organism>
<name>A0A975GK51_9BACT</name>